<evidence type="ECO:0000256" key="5">
    <source>
        <dbReference type="ARBA" id="ARBA00023242"/>
    </source>
</evidence>
<proteinExistence type="predicted"/>
<evidence type="ECO:0000259" key="7">
    <source>
        <dbReference type="PROSITE" id="PS51203"/>
    </source>
</evidence>
<dbReference type="PROSITE" id="PS51203">
    <property type="entry name" value="CS"/>
    <property type="match status" value="1"/>
</dbReference>
<dbReference type="CDD" id="cd06467">
    <property type="entry name" value="p23_NUDC_like"/>
    <property type="match status" value="1"/>
</dbReference>
<dbReference type="GO" id="GO:0005634">
    <property type="term" value="C:nucleus"/>
    <property type="evidence" value="ECO:0007669"/>
    <property type="project" value="UniProtKB-SubCell"/>
</dbReference>
<keyword evidence="4" id="KW-0963">Cytoplasm</keyword>
<reference evidence="8" key="1">
    <citation type="submission" date="2022-07" db="EMBL/GenBank/DDBJ databases">
        <title>Phylogenomic reconstructions and comparative analyses of Kickxellomycotina fungi.</title>
        <authorList>
            <person name="Reynolds N.K."/>
            <person name="Stajich J.E."/>
            <person name="Barry K."/>
            <person name="Grigoriev I.V."/>
            <person name="Crous P."/>
            <person name="Smith M.E."/>
        </authorList>
    </citation>
    <scope>NUCLEOTIDE SEQUENCE</scope>
    <source>
        <strain evidence="8">RSA 567</strain>
    </source>
</reference>
<feature type="region of interest" description="Disordered" evidence="6">
    <location>
        <begin position="169"/>
        <end position="188"/>
    </location>
</feature>
<name>A0A9W8ECW3_9FUNG</name>
<evidence type="ECO:0000256" key="6">
    <source>
        <dbReference type="SAM" id="MobiDB-lite"/>
    </source>
</evidence>
<dbReference type="AlphaFoldDB" id="A0A9W8ECW3"/>
<comment type="caution">
    <text evidence="8">The sequence shown here is derived from an EMBL/GenBank/DDBJ whole genome shotgun (WGS) entry which is preliminary data.</text>
</comment>
<dbReference type="PANTHER" id="PTHR21664">
    <property type="entry name" value="CHRONIC MYELOGENOUS LEUKEMIA TUMOR ANTIGEN 66"/>
    <property type="match status" value="1"/>
</dbReference>
<dbReference type="PANTHER" id="PTHR21664:SF1">
    <property type="entry name" value="NUDC DOMAIN-CONTAINING PROTEIN 1"/>
    <property type="match status" value="1"/>
</dbReference>
<keyword evidence="5" id="KW-0539">Nucleus</keyword>
<evidence type="ECO:0000256" key="1">
    <source>
        <dbReference type="ARBA" id="ARBA00004123"/>
    </source>
</evidence>
<dbReference type="OrthoDB" id="428655at2759"/>
<evidence type="ECO:0000256" key="4">
    <source>
        <dbReference type="ARBA" id="ARBA00022490"/>
    </source>
</evidence>
<dbReference type="GO" id="GO:0005737">
    <property type="term" value="C:cytoplasm"/>
    <property type="evidence" value="ECO:0007669"/>
    <property type="project" value="UniProtKB-SubCell"/>
</dbReference>
<dbReference type="PROSITE" id="PS51257">
    <property type="entry name" value="PROKAR_LIPOPROTEIN"/>
    <property type="match status" value="1"/>
</dbReference>
<organism evidence="8 9">
    <name type="scientific">Dimargaris verticillata</name>
    <dbReference type="NCBI Taxonomy" id="2761393"/>
    <lineage>
        <taxon>Eukaryota</taxon>
        <taxon>Fungi</taxon>
        <taxon>Fungi incertae sedis</taxon>
        <taxon>Zoopagomycota</taxon>
        <taxon>Kickxellomycotina</taxon>
        <taxon>Dimargaritomycetes</taxon>
        <taxon>Dimargaritales</taxon>
        <taxon>Dimargaritaceae</taxon>
        <taxon>Dimargaris</taxon>
    </lineage>
</organism>
<dbReference type="InterPro" id="IPR007052">
    <property type="entry name" value="CS_dom"/>
</dbReference>
<dbReference type="InterPro" id="IPR037895">
    <property type="entry name" value="NUDCD1"/>
</dbReference>
<dbReference type="EMBL" id="JANBQB010000168">
    <property type="protein sequence ID" value="KAJ1980442.1"/>
    <property type="molecule type" value="Genomic_DNA"/>
</dbReference>
<feature type="domain" description="CS" evidence="7">
    <location>
        <begin position="297"/>
        <end position="394"/>
    </location>
</feature>
<evidence type="ECO:0000313" key="9">
    <source>
        <dbReference type="Proteomes" id="UP001151582"/>
    </source>
</evidence>
<sequence>MDPGDRCLAFATASGALMGCRVYQQGGAIDTFPLYDIGGISPRSLPQPNAVPSLVHAGSGYMLYLHGPALLDVLQLDYPNPDESNQASPLPRLERVARYTTQLGNTWPGTSFQLAAATIVGDALSPGTLTTIPHPKHPTAIRAVLHCRALHAADGPSNTFRREFVPEGRVPHGPARPPGTSALPSHTPELGNLGARGRRSELPTTFYTALVDLDLVEQATASWIAPKNCLLRHLLMSTTIPQCVWFAPGGEQYCIGTTPAPVTVVFQLTGNEAQVVPTLASPSAPPIPDPQPNTTATAKAPYIWMQTESDVTVCYELPERIDASQLSCTFNRLSVTLTFEPMLTEQFSQFPTLNRRAFFAPIVPNESFWTLEKGRILTLYLQKMHEKTRWAHVFRDQDEMVGVDHEVLETLDPSEFVRIQDRMEKYTTHDGATMSANSNGTEPTSASGAPAPHFNSPALFDPNQATHPPARHNNLLAQGVSPALGPPRTQGLQRYNLDDSDAQLLATNRFRMMVWNAQGHLCQASQPLDHEWLGAAFAGASPMAGPRFSVCLRVDIDGLVYQLGWQPEEASPNANVHGTLELFEVPTVPSASMAHPSAASTKLGLSGQAIESPNNKALPKMYLTACHTSTFSAFGYVQAAKPDRKLLYYDGLSSATAHHFSSNDKDLCHPRFIVIAEARRYLYVYFQPVCVTAKEAPQTVVDLASLVGSAALAKADNDALDILGIQQIGSLSLAVLLPYHICTVNLQV</sequence>
<evidence type="ECO:0000313" key="8">
    <source>
        <dbReference type="EMBL" id="KAJ1980442.1"/>
    </source>
</evidence>
<feature type="region of interest" description="Disordered" evidence="6">
    <location>
        <begin position="430"/>
        <end position="471"/>
    </location>
</feature>
<gene>
    <name evidence="8" type="ORF">H4R34_002449</name>
</gene>
<accession>A0A9W8ECW3</accession>
<dbReference type="SUPFAM" id="SSF49764">
    <property type="entry name" value="HSP20-like chaperones"/>
    <property type="match status" value="1"/>
</dbReference>
<keyword evidence="9" id="KW-1185">Reference proteome</keyword>
<dbReference type="Pfam" id="PF04969">
    <property type="entry name" value="CS"/>
    <property type="match status" value="1"/>
</dbReference>
<dbReference type="InterPro" id="IPR008978">
    <property type="entry name" value="HSP20-like_chaperone"/>
</dbReference>
<dbReference type="Gene3D" id="2.60.40.790">
    <property type="match status" value="1"/>
</dbReference>
<protein>
    <recommendedName>
        <fullName evidence="3">NudC domain-containing protein 1</fullName>
    </recommendedName>
</protein>
<evidence type="ECO:0000256" key="3">
    <source>
        <dbReference type="ARBA" id="ARBA00018915"/>
    </source>
</evidence>
<dbReference type="Proteomes" id="UP001151582">
    <property type="component" value="Unassembled WGS sequence"/>
</dbReference>
<feature type="compositionally biased region" description="Polar residues" evidence="6">
    <location>
        <begin position="434"/>
        <end position="447"/>
    </location>
</feature>
<comment type="subcellular location">
    <subcellularLocation>
        <location evidence="2">Cytoplasm</location>
    </subcellularLocation>
    <subcellularLocation>
        <location evidence="1">Nucleus</location>
    </subcellularLocation>
</comment>
<evidence type="ECO:0000256" key="2">
    <source>
        <dbReference type="ARBA" id="ARBA00004496"/>
    </source>
</evidence>